<dbReference type="InterPro" id="IPR036038">
    <property type="entry name" value="Aminotransferase-like"/>
</dbReference>
<protein>
    <submittedName>
        <fullName evidence="1">4-amino-4-deoxychorismate lyase</fullName>
    </submittedName>
</protein>
<dbReference type="InterPro" id="IPR001544">
    <property type="entry name" value="Aminotrans_IV"/>
</dbReference>
<evidence type="ECO:0000313" key="2">
    <source>
        <dbReference type="Proteomes" id="UP000279562"/>
    </source>
</evidence>
<dbReference type="Proteomes" id="UP000279562">
    <property type="component" value="Unassembled WGS sequence"/>
</dbReference>
<dbReference type="Gene3D" id="3.30.470.10">
    <property type="match status" value="1"/>
</dbReference>
<organism evidence="1 2">
    <name type="scientific">Prevotella heparinolytica</name>
    <dbReference type="NCBI Taxonomy" id="28113"/>
    <lineage>
        <taxon>Bacteria</taxon>
        <taxon>Pseudomonadati</taxon>
        <taxon>Bacteroidota</taxon>
        <taxon>Bacteroidia</taxon>
        <taxon>Bacteroidales</taxon>
        <taxon>Bacteroidaceae</taxon>
        <taxon>Bacteroides</taxon>
    </lineage>
</organism>
<dbReference type="InterPro" id="IPR043132">
    <property type="entry name" value="BCAT-like_C"/>
</dbReference>
<keyword evidence="2" id="KW-1185">Reference proteome</keyword>
<dbReference type="Gene3D" id="3.20.10.10">
    <property type="entry name" value="D-amino Acid Aminotransferase, subunit A, domain 2"/>
    <property type="match status" value="1"/>
</dbReference>
<dbReference type="InterPro" id="IPR043131">
    <property type="entry name" value="BCAT-like_N"/>
</dbReference>
<proteinExistence type="predicted"/>
<dbReference type="GO" id="GO:0016829">
    <property type="term" value="F:lyase activity"/>
    <property type="evidence" value="ECO:0007669"/>
    <property type="project" value="UniProtKB-KW"/>
</dbReference>
<comment type="caution">
    <text evidence="1">The sequence shown here is derived from an EMBL/GenBank/DDBJ whole genome shotgun (WGS) entry which is preliminary data.</text>
</comment>
<reference evidence="1 2" key="1">
    <citation type="submission" date="2018-11" db="EMBL/GenBank/DDBJ databases">
        <title>Genomes From Bacteria Associated with the Canine Oral Cavity: a Test Case for Automated Genome-Based Taxonomic Assignment.</title>
        <authorList>
            <person name="Coil D.A."/>
            <person name="Jospin G."/>
            <person name="Darling A.E."/>
            <person name="Wallis C."/>
            <person name="Davis I.J."/>
            <person name="Harris S."/>
            <person name="Eisen J.A."/>
            <person name="Holcombe L.J."/>
            <person name="O'Flynn C."/>
        </authorList>
    </citation>
    <scope>NUCLEOTIDE SEQUENCE [LARGE SCALE GENOMIC DNA]</scope>
    <source>
        <strain evidence="1 2">OH1047_COT-310</strain>
    </source>
</reference>
<dbReference type="EMBL" id="RQYF01000001">
    <property type="protein sequence ID" value="RRD93317.1"/>
    <property type="molecule type" value="Genomic_DNA"/>
</dbReference>
<dbReference type="SUPFAM" id="SSF56752">
    <property type="entry name" value="D-aminoacid aminotransferase-like PLP-dependent enzymes"/>
    <property type="match status" value="1"/>
</dbReference>
<sequence>MCRFIETIRICNGEVCNLSYHDRRLNATRIHFWPASRPIQLADYLQPPAASGIVKARVVYGENGIEETDYTPYLLRRIQSLALIHCDTVDYTYKSARRETLNHLFSERGTCDDILIVKRGLLTDTSIANIALFDGTHWYTPRQPLLKGTKRASLLNKGILAEKELRCEDLPAFSTIRLFNAMIEWGESELPVQNIIT</sequence>
<dbReference type="RefSeq" id="WP_125238031.1">
    <property type="nucleotide sequence ID" value="NZ_RQYF01000001.1"/>
</dbReference>
<evidence type="ECO:0000313" key="1">
    <source>
        <dbReference type="EMBL" id="RRD93317.1"/>
    </source>
</evidence>
<accession>A0A3P2ACY7</accession>
<keyword evidence="1" id="KW-0456">Lyase</keyword>
<gene>
    <name evidence="1" type="ORF">EII33_00250</name>
</gene>
<dbReference type="AlphaFoldDB" id="A0A3P2ACY7"/>
<name>A0A3P2ACY7_9BACE</name>
<dbReference type="Pfam" id="PF01063">
    <property type="entry name" value="Aminotran_4"/>
    <property type="match status" value="1"/>
</dbReference>